<sequence length="122" mass="14411">MQKMKKKGRPKKQIRDCESFRISAYFTQAEFTDLKQMSQMKRYKSLSRFLKDTIKIGLRGNREIIRSIDNERHSYRSYAAALSHEIDNIVIQDQNLAIPLETKNSINIMIEIIDQFIARLDN</sequence>
<proteinExistence type="predicted"/>
<evidence type="ECO:0000313" key="2">
    <source>
        <dbReference type="Proteomes" id="UP000002157"/>
    </source>
</evidence>
<dbReference type="Proteomes" id="UP000002157">
    <property type="component" value="Chromosome"/>
</dbReference>
<dbReference type="HOGENOM" id="CLU_2024737_0_0_6"/>
<evidence type="ECO:0008006" key="3">
    <source>
        <dbReference type="Google" id="ProtNLM"/>
    </source>
</evidence>
<protein>
    <recommendedName>
        <fullName evidence="3">Mobilization protein</fullName>
    </recommendedName>
</protein>
<dbReference type="EMBL" id="CP000926">
    <property type="protein sequence ID" value="ABZ00052.1"/>
    <property type="molecule type" value="Genomic_DNA"/>
</dbReference>
<dbReference type="RefSeq" id="WP_012273732.1">
    <property type="nucleotide sequence ID" value="NC_010322.1"/>
</dbReference>
<organism evidence="1 2">
    <name type="scientific">Pseudomonas putida (strain GB-1)</name>
    <dbReference type="NCBI Taxonomy" id="76869"/>
    <lineage>
        <taxon>Bacteria</taxon>
        <taxon>Pseudomonadati</taxon>
        <taxon>Pseudomonadota</taxon>
        <taxon>Gammaproteobacteria</taxon>
        <taxon>Pseudomonadales</taxon>
        <taxon>Pseudomonadaceae</taxon>
        <taxon>Pseudomonas</taxon>
    </lineage>
</organism>
<evidence type="ECO:0000313" key="1">
    <source>
        <dbReference type="EMBL" id="ABZ00052.1"/>
    </source>
</evidence>
<gene>
    <name evidence="1" type="ordered locus">PputGB1_4163</name>
</gene>
<dbReference type="KEGG" id="ppg:PputGB1_4163"/>
<dbReference type="AlphaFoldDB" id="B0KSW5"/>
<accession>B0KSW5</accession>
<name>B0KSW5_PSEPG</name>
<reference evidence="1 2" key="1">
    <citation type="submission" date="2008-01" db="EMBL/GenBank/DDBJ databases">
        <title>Complete sequence of Pseudomonas putida GB-1.</title>
        <authorList>
            <consortium name="US DOE Joint Genome Institute"/>
            <person name="Copeland A."/>
            <person name="Lucas S."/>
            <person name="Lapidus A."/>
            <person name="Barry K."/>
            <person name="Glavina del Rio T."/>
            <person name="Dalin E."/>
            <person name="Tice H."/>
            <person name="Pitluck S."/>
            <person name="Bruce D."/>
            <person name="Goodwin L."/>
            <person name="Chertkov O."/>
            <person name="Brettin T."/>
            <person name="Detter J.C."/>
            <person name="Han C."/>
            <person name="Kuske C.R."/>
            <person name="Schmutz J."/>
            <person name="Larimer F."/>
            <person name="Land M."/>
            <person name="Hauser L."/>
            <person name="Kyrpides N."/>
            <person name="Kim E."/>
            <person name="McCarthy J.K."/>
            <person name="Richardson P."/>
        </authorList>
    </citation>
    <scope>NUCLEOTIDE SEQUENCE [LARGE SCALE GENOMIC DNA]</scope>
    <source>
        <strain evidence="1 2">GB-1</strain>
    </source>
</reference>